<name>A0A1Y5I192_OLEAN</name>
<proteinExistence type="predicted"/>
<evidence type="ECO:0000259" key="4">
    <source>
        <dbReference type="Pfam" id="PF25975"/>
    </source>
</evidence>
<dbReference type="PANTHER" id="PTHR30097">
    <property type="entry name" value="CATION EFFLUX SYSTEM PROTEIN CUSB"/>
    <property type="match status" value="1"/>
</dbReference>
<dbReference type="PANTHER" id="PTHR30097:SF4">
    <property type="entry name" value="SLR6042 PROTEIN"/>
    <property type="match status" value="1"/>
</dbReference>
<dbReference type="InterPro" id="IPR000089">
    <property type="entry name" value="Biotin_lipoyl"/>
</dbReference>
<evidence type="ECO:0000313" key="6">
    <source>
        <dbReference type="Proteomes" id="UP000227088"/>
    </source>
</evidence>
<dbReference type="GO" id="GO:0015679">
    <property type="term" value="P:plasma membrane copper ion transport"/>
    <property type="evidence" value="ECO:0007669"/>
    <property type="project" value="TreeGrafter"/>
</dbReference>
<sequence length="271" mass="29788">HEEGTTISAYFIQASGIKSETAGPQTLIQTDTLFGVITPVQDQVFSLHASFPSMVNKVFVQVGDRVKEGQSLARLTNILTLQSYTLKSPSSGEVTSRSVNTGDRVDAEEILVVSDLSKVWVDMSAFPENVERLSVGQNAKVYDLHNHEKSIGKISYIAPQMTGGHIARARVTIDNSEGHWRPGMHVKADIEIGKKPVDLAVKRDALQKLENKTVVFERKDNNFTVRAIEVGEQDDNWIEVLSGLNSGAEYVSENSFIIKADILKSGASHDH</sequence>
<dbReference type="Pfam" id="PF25975">
    <property type="entry name" value="CzcB_C"/>
    <property type="match status" value="1"/>
</dbReference>
<feature type="non-terminal residue" evidence="5">
    <location>
        <position position="1"/>
    </location>
</feature>
<feature type="domain" description="CzcB-like C-terminal circularly permuted SH3-like" evidence="4">
    <location>
        <begin position="199"/>
        <end position="259"/>
    </location>
</feature>
<evidence type="ECO:0000259" key="3">
    <source>
        <dbReference type="Pfam" id="PF25954"/>
    </source>
</evidence>
<dbReference type="GO" id="GO:0030288">
    <property type="term" value="C:outer membrane-bounded periplasmic space"/>
    <property type="evidence" value="ECO:0007669"/>
    <property type="project" value="TreeGrafter"/>
</dbReference>
<dbReference type="Pfam" id="PF25954">
    <property type="entry name" value="Beta-barrel_RND_2"/>
    <property type="match status" value="1"/>
</dbReference>
<dbReference type="Gene3D" id="2.40.50.100">
    <property type="match status" value="1"/>
</dbReference>
<protein>
    <submittedName>
        <fullName evidence="5">Uncharacterized protein</fullName>
    </submittedName>
</protein>
<keyword evidence="1" id="KW-0813">Transport</keyword>
<comment type="caution">
    <text evidence="5">The sequence shown here is derived from an EMBL/GenBank/DDBJ whole genome shotgun (WGS) entry which is preliminary data.</text>
</comment>
<feature type="domain" description="CusB-like beta-barrel" evidence="3">
    <location>
        <begin position="118"/>
        <end position="190"/>
    </location>
</feature>
<feature type="domain" description="Lipoyl-binding" evidence="2">
    <location>
        <begin position="55"/>
        <end position="112"/>
    </location>
</feature>
<organism evidence="5 6">
    <name type="scientific">Oleispira antarctica</name>
    <dbReference type="NCBI Taxonomy" id="188908"/>
    <lineage>
        <taxon>Bacteria</taxon>
        <taxon>Pseudomonadati</taxon>
        <taxon>Pseudomonadota</taxon>
        <taxon>Gammaproteobacteria</taxon>
        <taxon>Oceanospirillales</taxon>
        <taxon>Oceanospirillaceae</taxon>
        <taxon>Oleispira</taxon>
    </lineage>
</organism>
<accession>A0A1Y5I192</accession>
<dbReference type="InterPro" id="IPR058649">
    <property type="entry name" value="CzcB_C"/>
</dbReference>
<dbReference type="Pfam" id="PF00364">
    <property type="entry name" value="Biotin_lipoyl"/>
    <property type="match status" value="1"/>
</dbReference>
<dbReference type="EMBL" id="MABE01000230">
    <property type="protein sequence ID" value="OUS40845.1"/>
    <property type="molecule type" value="Genomic_DNA"/>
</dbReference>
<evidence type="ECO:0000256" key="1">
    <source>
        <dbReference type="ARBA" id="ARBA00022448"/>
    </source>
</evidence>
<dbReference type="InterPro" id="IPR011053">
    <property type="entry name" value="Single_hybrid_motif"/>
</dbReference>
<dbReference type="SUPFAM" id="SSF51230">
    <property type="entry name" value="Single hybrid motif"/>
    <property type="match status" value="1"/>
</dbReference>
<dbReference type="InterPro" id="IPR051909">
    <property type="entry name" value="MFP_Cation_Efflux"/>
</dbReference>
<reference evidence="6" key="1">
    <citation type="journal article" date="2017" name="Proc. Natl. Acad. Sci. U.S.A.">
        <title>Simulation of Deepwater Horizon oil plume reveals substrate specialization within a complex community of hydrocarbon degraders.</title>
        <authorList>
            <person name="Hu P."/>
            <person name="Dubinsky E.A."/>
            <person name="Probst A.J."/>
            <person name="Wang J."/>
            <person name="Sieber C.M.K."/>
            <person name="Tom L.M."/>
            <person name="Gardinali P."/>
            <person name="Banfield J.F."/>
            <person name="Atlas R.M."/>
            <person name="Andersen G.L."/>
        </authorList>
    </citation>
    <scope>NUCLEOTIDE SEQUENCE [LARGE SCALE GENOMIC DNA]</scope>
</reference>
<dbReference type="AlphaFoldDB" id="A0A1Y5I192"/>
<evidence type="ECO:0000259" key="2">
    <source>
        <dbReference type="Pfam" id="PF00364"/>
    </source>
</evidence>
<dbReference type="CDD" id="cd06850">
    <property type="entry name" value="biotinyl_domain"/>
    <property type="match status" value="1"/>
</dbReference>
<dbReference type="InterPro" id="IPR058792">
    <property type="entry name" value="Beta-barrel_RND_2"/>
</dbReference>
<dbReference type="GO" id="GO:0046914">
    <property type="term" value="F:transition metal ion binding"/>
    <property type="evidence" value="ECO:0007669"/>
    <property type="project" value="TreeGrafter"/>
</dbReference>
<dbReference type="Proteomes" id="UP000227088">
    <property type="component" value="Unassembled WGS sequence"/>
</dbReference>
<gene>
    <name evidence="5" type="ORF">A9R00_03950</name>
</gene>
<evidence type="ECO:0000313" key="5">
    <source>
        <dbReference type="EMBL" id="OUS40845.1"/>
    </source>
</evidence>
<dbReference type="Gene3D" id="2.40.420.20">
    <property type="match status" value="1"/>
</dbReference>
<dbReference type="GO" id="GO:0060003">
    <property type="term" value="P:copper ion export"/>
    <property type="evidence" value="ECO:0007669"/>
    <property type="project" value="TreeGrafter"/>
</dbReference>